<evidence type="ECO:0000313" key="4">
    <source>
        <dbReference type="Proteomes" id="UP000581135"/>
    </source>
</evidence>
<protein>
    <submittedName>
        <fullName evidence="3">Murein DD-endopeptidase MepM/ murein hydrolase activator NlpD</fullName>
    </submittedName>
</protein>
<dbReference type="InterPro" id="IPR016047">
    <property type="entry name" value="M23ase_b-sheet_dom"/>
</dbReference>
<dbReference type="Gene3D" id="2.70.70.10">
    <property type="entry name" value="Glucose Permease (Domain IIA)"/>
    <property type="match status" value="1"/>
</dbReference>
<name>A0A839SWP2_9PROT</name>
<reference evidence="3 4" key="1">
    <citation type="submission" date="2020-08" db="EMBL/GenBank/DDBJ databases">
        <title>Genomic Encyclopedia of Type Strains, Phase III (KMG-III): the genomes of soil and plant-associated and newly described type strains.</title>
        <authorList>
            <person name="Whitman W."/>
        </authorList>
    </citation>
    <scope>NUCLEOTIDE SEQUENCE [LARGE SCALE GENOMIC DNA]</scope>
    <source>
        <strain evidence="3 4">CECT 8803</strain>
    </source>
</reference>
<sequence>MKLTSLLIGFGLLASAALAQALEPPILEGDATQGGLIRGRTAPGNEVFLDDRKLRVSSDGRFVFGFHRDAPGQAILTLREPGGAGLMVPITVAQRTYDIQRIDGLPNNMVTPPQDLLDRLERERAEVYEARSRDRDLPFALGDFIWPATGPISGVYGSQRILNGQPKQPHYGVDVARPEGTPVVAPAGGVVTLAVTDHYYTGGTIIIDHGFGLTSAFLHLSEVVVEKGQEVSQGDLIGRIGATGRVTGAHLDWRMNWFEERVDPMLVVGPMPQQ</sequence>
<proteinExistence type="predicted"/>
<dbReference type="SUPFAM" id="SSF51261">
    <property type="entry name" value="Duplicated hybrid motif"/>
    <property type="match status" value="1"/>
</dbReference>
<dbReference type="Proteomes" id="UP000581135">
    <property type="component" value="Unassembled WGS sequence"/>
</dbReference>
<feature type="domain" description="M23ase beta-sheet core" evidence="2">
    <location>
        <begin position="169"/>
        <end position="264"/>
    </location>
</feature>
<dbReference type="PANTHER" id="PTHR21666">
    <property type="entry name" value="PEPTIDASE-RELATED"/>
    <property type="match status" value="1"/>
</dbReference>
<keyword evidence="4" id="KW-1185">Reference proteome</keyword>
<dbReference type="GO" id="GO:0004222">
    <property type="term" value="F:metalloendopeptidase activity"/>
    <property type="evidence" value="ECO:0007669"/>
    <property type="project" value="TreeGrafter"/>
</dbReference>
<dbReference type="InterPro" id="IPR011055">
    <property type="entry name" value="Dup_hybrid_motif"/>
</dbReference>
<keyword evidence="3" id="KW-0378">Hydrolase</keyword>
<keyword evidence="1" id="KW-0732">Signal</keyword>
<dbReference type="InterPro" id="IPR050570">
    <property type="entry name" value="Cell_wall_metabolism_enzyme"/>
</dbReference>
<dbReference type="PANTHER" id="PTHR21666:SF285">
    <property type="entry name" value="M23 FAMILY METALLOPEPTIDASE"/>
    <property type="match status" value="1"/>
</dbReference>
<dbReference type="RefSeq" id="WP_183417555.1">
    <property type="nucleotide sequence ID" value="NZ_JACHXA010000010.1"/>
</dbReference>
<dbReference type="EMBL" id="JACHXA010000010">
    <property type="protein sequence ID" value="MBB3066728.1"/>
    <property type="molecule type" value="Genomic_DNA"/>
</dbReference>
<dbReference type="CDD" id="cd12797">
    <property type="entry name" value="M23_peptidase"/>
    <property type="match status" value="1"/>
</dbReference>
<organism evidence="3 4">
    <name type="scientific">Limibacillus halophilus</name>
    <dbReference type="NCBI Taxonomy" id="1579333"/>
    <lineage>
        <taxon>Bacteria</taxon>
        <taxon>Pseudomonadati</taxon>
        <taxon>Pseudomonadota</taxon>
        <taxon>Alphaproteobacteria</taxon>
        <taxon>Rhodospirillales</taxon>
        <taxon>Rhodovibrionaceae</taxon>
        <taxon>Limibacillus</taxon>
    </lineage>
</organism>
<gene>
    <name evidence="3" type="ORF">FHR98_003038</name>
</gene>
<comment type="caution">
    <text evidence="3">The sequence shown here is derived from an EMBL/GenBank/DDBJ whole genome shotgun (WGS) entry which is preliminary data.</text>
</comment>
<dbReference type="AlphaFoldDB" id="A0A839SWP2"/>
<feature type="chain" id="PRO_5032855003" evidence="1">
    <location>
        <begin position="22"/>
        <end position="274"/>
    </location>
</feature>
<evidence type="ECO:0000256" key="1">
    <source>
        <dbReference type="SAM" id="SignalP"/>
    </source>
</evidence>
<evidence type="ECO:0000313" key="3">
    <source>
        <dbReference type="EMBL" id="MBB3066728.1"/>
    </source>
</evidence>
<dbReference type="FunFam" id="2.70.70.10:FF:000019">
    <property type="entry name" value="M23 family peptidase"/>
    <property type="match status" value="1"/>
</dbReference>
<evidence type="ECO:0000259" key="2">
    <source>
        <dbReference type="Pfam" id="PF01551"/>
    </source>
</evidence>
<dbReference type="Pfam" id="PF01551">
    <property type="entry name" value="Peptidase_M23"/>
    <property type="match status" value="1"/>
</dbReference>
<accession>A0A839SWP2</accession>
<feature type="signal peptide" evidence="1">
    <location>
        <begin position="1"/>
        <end position="21"/>
    </location>
</feature>